<dbReference type="SUPFAM" id="SSF117916">
    <property type="entry name" value="Fe-S cluster assembly (FSCA) domain-like"/>
    <property type="match status" value="1"/>
</dbReference>
<feature type="compositionally biased region" description="Acidic residues" evidence="2">
    <location>
        <begin position="87"/>
        <end position="98"/>
    </location>
</feature>
<dbReference type="GO" id="GO:0051536">
    <property type="term" value="F:iron-sulfur cluster binding"/>
    <property type="evidence" value="ECO:0007669"/>
    <property type="project" value="InterPro"/>
</dbReference>
<dbReference type="AlphaFoldDB" id="A0A7G2CEP8"/>
<dbReference type="EMBL" id="LR877153">
    <property type="protein sequence ID" value="CAD2217815.1"/>
    <property type="molecule type" value="Genomic_DNA"/>
</dbReference>
<accession>A0A7G2CEP8</accession>
<evidence type="ECO:0000256" key="1">
    <source>
        <dbReference type="ARBA" id="ARBA00006420"/>
    </source>
</evidence>
<gene>
    <name evidence="4" type="ORF">ADEAN_000529800</name>
</gene>
<dbReference type="GO" id="GO:0005739">
    <property type="term" value="C:mitochondrion"/>
    <property type="evidence" value="ECO:0007669"/>
    <property type="project" value="TreeGrafter"/>
</dbReference>
<evidence type="ECO:0000313" key="5">
    <source>
        <dbReference type="Proteomes" id="UP000515908"/>
    </source>
</evidence>
<dbReference type="InterPro" id="IPR001075">
    <property type="entry name" value="NIF_FeS_clus_asmbl_NifU_C"/>
</dbReference>
<dbReference type="Proteomes" id="UP000515908">
    <property type="component" value="Chromosome 09"/>
</dbReference>
<dbReference type="PANTHER" id="PTHR11178">
    <property type="entry name" value="IRON-SULFUR CLUSTER SCAFFOLD PROTEIN NFU-RELATED"/>
    <property type="match status" value="1"/>
</dbReference>
<reference evidence="4 5" key="1">
    <citation type="submission" date="2020-08" db="EMBL/GenBank/DDBJ databases">
        <authorList>
            <person name="Newling K."/>
            <person name="Davey J."/>
            <person name="Forrester S."/>
        </authorList>
    </citation>
    <scope>NUCLEOTIDE SEQUENCE [LARGE SCALE GENOMIC DNA]</scope>
    <source>
        <strain evidence="5">Crithidia deanei Carvalho (ATCC PRA-265)</strain>
    </source>
</reference>
<comment type="similarity">
    <text evidence="1">Belongs to the NifU family.</text>
</comment>
<dbReference type="InterPro" id="IPR034904">
    <property type="entry name" value="FSCA_dom_sf"/>
</dbReference>
<evidence type="ECO:0000313" key="4">
    <source>
        <dbReference type="EMBL" id="CAD2217815.1"/>
    </source>
</evidence>
<name>A0A7G2CEP8_9TRYP</name>
<dbReference type="GO" id="GO:0016226">
    <property type="term" value="P:iron-sulfur cluster assembly"/>
    <property type="evidence" value="ECO:0007669"/>
    <property type="project" value="InterPro"/>
</dbReference>
<dbReference type="PANTHER" id="PTHR11178:SF52">
    <property type="entry name" value="PROTEIN 5, PUTATIVE-RELATED"/>
    <property type="match status" value="1"/>
</dbReference>
<keyword evidence="5" id="KW-1185">Reference proteome</keyword>
<dbReference type="Pfam" id="PF01106">
    <property type="entry name" value="NifU"/>
    <property type="match status" value="1"/>
</dbReference>
<dbReference type="OrthoDB" id="565552at2759"/>
<dbReference type="VEuPathDB" id="TriTrypDB:ADEAN_000529800"/>
<evidence type="ECO:0000259" key="3">
    <source>
        <dbReference type="Pfam" id="PF01106"/>
    </source>
</evidence>
<feature type="compositionally biased region" description="Basic and acidic residues" evidence="2">
    <location>
        <begin position="99"/>
        <end position="110"/>
    </location>
</feature>
<feature type="region of interest" description="Disordered" evidence="2">
    <location>
        <begin position="81"/>
        <end position="131"/>
    </location>
</feature>
<organism evidence="4 5">
    <name type="scientific">Angomonas deanei</name>
    <dbReference type="NCBI Taxonomy" id="59799"/>
    <lineage>
        <taxon>Eukaryota</taxon>
        <taxon>Discoba</taxon>
        <taxon>Euglenozoa</taxon>
        <taxon>Kinetoplastea</taxon>
        <taxon>Metakinetoplastina</taxon>
        <taxon>Trypanosomatida</taxon>
        <taxon>Trypanosomatidae</taxon>
        <taxon>Strigomonadinae</taxon>
        <taxon>Angomonas</taxon>
    </lineage>
</organism>
<dbReference type="GO" id="GO:0005506">
    <property type="term" value="F:iron ion binding"/>
    <property type="evidence" value="ECO:0007669"/>
    <property type="project" value="InterPro"/>
</dbReference>
<dbReference type="Gene3D" id="3.30.300.130">
    <property type="entry name" value="Fe-S cluster assembly (FSCA)"/>
    <property type="match status" value="1"/>
</dbReference>
<sequence>MIKELIHTTIRPQLQDDGGDIRFCRFVADGGVMEVEMLGACRTCKSSKTTLVDLIERTTRHWIPEVKEVKQVERASAFEQFSADHEAAEEEEVDDEEDNSNRVEIEEKGQAADSGARVVRKVNESTESSVQ</sequence>
<protein>
    <submittedName>
        <fullName evidence="4">NifU-like domain containing protein, putative</fullName>
    </submittedName>
</protein>
<evidence type="ECO:0000256" key="2">
    <source>
        <dbReference type="SAM" id="MobiDB-lite"/>
    </source>
</evidence>
<proteinExistence type="inferred from homology"/>
<feature type="domain" description="NIF system FeS cluster assembly NifU C-terminal" evidence="3">
    <location>
        <begin position="2"/>
        <end position="69"/>
    </location>
</feature>